<comment type="subcellular location">
    <subcellularLocation>
        <location evidence="1">Cell membrane</location>
        <topology evidence="1">Multi-pass membrane protein</topology>
    </subcellularLocation>
</comment>
<feature type="transmembrane region" description="Helical" evidence="6">
    <location>
        <begin position="433"/>
        <end position="454"/>
    </location>
</feature>
<feature type="transmembrane region" description="Helical" evidence="6">
    <location>
        <begin position="665"/>
        <end position="685"/>
    </location>
</feature>
<name>A0ABS9MSQ0_9BURK</name>
<dbReference type="EMBL" id="JAKNCT010000006">
    <property type="protein sequence ID" value="MCG5031028.1"/>
    <property type="molecule type" value="Genomic_DNA"/>
</dbReference>
<dbReference type="SUPFAM" id="SSF82866">
    <property type="entry name" value="Multidrug efflux transporter AcrB transmembrane domain"/>
    <property type="match status" value="2"/>
</dbReference>
<dbReference type="InterPro" id="IPR004869">
    <property type="entry name" value="MMPL_dom"/>
</dbReference>
<feature type="transmembrane region" description="Helical" evidence="6">
    <location>
        <begin position="747"/>
        <end position="775"/>
    </location>
</feature>
<feature type="transmembrane region" description="Helical" evidence="6">
    <location>
        <begin position="266"/>
        <end position="282"/>
    </location>
</feature>
<evidence type="ECO:0000256" key="1">
    <source>
        <dbReference type="ARBA" id="ARBA00004651"/>
    </source>
</evidence>
<feature type="domain" description="Membrane transport protein MMPL" evidence="7">
    <location>
        <begin position="229"/>
        <end position="406"/>
    </location>
</feature>
<keyword evidence="3 6" id="KW-0812">Transmembrane</keyword>
<organism evidence="8 9">
    <name type="scientific">Mesosutterella porci</name>
    <dbReference type="NCBI Taxonomy" id="2915351"/>
    <lineage>
        <taxon>Bacteria</taxon>
        <taxon>Pseudomonadati</taxon>
        <taxon>Pseudomonadota</taxon>
        <taxon>Betaproteobacteria</taxon>
        <taxon>Burkholderiales</taxon>
        <taxon>Sutterellaceae</taxon>
        <taxon>Mesosutterella</taxon>
    </lineage>
</organism>
<comment type="caution">
    <text evidence="8">The sequence shown here is derived from an EMBL/GenBank/DDBJ whole genome shotgun (WGS) entry which is preliminary data.</text>
</comment>
<keyword evidence="4 6" id="KW-1133">Transmembrane helix</keyword>
<evidence type="ECO:0000256" key="6">
    <source>
        <dbReference type="SAM" id="Phobius"/>
    </source>
</evidence>
<keyword evidence="2" id="KW-1003">Cell membrane</keyword>
<evidence type="ECO:0000256" key="5">
    <source>
        <dbReference type="ARBA" id="ARBA00023136"/>
    </source>
</evidence>
<feature type="transmembrane region" description="Helical" evidence="6">
    <location>
        <begin position="289"/>
        <end position="310"/>
    </location>
</feature>
<keyword evidence="5 6" id="KW-0472">Membrane</keyword>
<dbReference type="PANTHER" id="PTHR33406:SF13">
    <property type="entry name" value="MEMBRANE PROTEIN YDFJ"/>
    <property type="match status" value="1"/>
</dbReference>
<accession>A0ABS9MSQ0</accession>
<feature type="transmembrane region" description="Helical" evidence="6">
    <location>
        <begin position="384"/>
        <end position="403"/>
    </location>
</feature>
<feature type="transmembrane region" description="Helical" evidence="6">
    <location>
        <begin position="316"/>
        <end position="337"/>
    </location>
</feature>
<evidence type="ECO:0000259" key="7">
    <source>
        <dbReference type="Pfam" id="PF03176"/>
    </source>
</evidence>
<evidence type="ECO:0000256" key="3">
    <source>
        <dbReference type="ARBA" id="ARBA00022692"/>
    </source>
</evidence>
<feature type="transmembrane region" description="Helical" evidence="6">
    <location>
        <begin position="24"/>
        <end position="42"/>
    </location>
</feature>
<dbReference type="Proteomes" id="UP001297600">
    <property type="component" value="Unassembled WGS sequence"/>
</dbReference>
<dbReference type="Pfam" id="PF03176">
    <property type="entry name" value="MMPL"/>
    <property type="match status" value="1"/>
</dbReference>
<protein>
    <submittedName>
        <fullName evidence="8">MMPL family transporter</fullName>
    </submittedName>
</protein>
<feature type="transmembrane region" description="Helical" evidence="6">
    <location>
        <begin position="640"/>
        <end position="658"/>
    </location>
</feature>
<feature type="transmembrane region" description="Helical" evidence="6">
    <location>
        <begin position="691"/>
        <end position="710"/>
    </location>
</feature>
<feature type="transmembrane region" description="Helical" evidence="6">
    <location>
        <begin position="722"/>
        <end position="741"/>
    </location>
</feature>
<sequence>MKRSDVVSVFKAAAAKLRTNSGAAWGWAGVVFVLFAFLLIALPRVPVSSDVMELIPEPAAGQVSRAEIRSLASKMGRQVIFAVSGPEAAAEDFSNRLSKLPGFSSFSGRLDPVRTRDSARFLFEHRAAFLSQQTRSRLEEGGGAQAAWVLSQLYAPLAGVSSSELTRDPLLLMRTSNLIDRGEGGVRNSGGWLTGNDSEGRSWRILHAEVDPAFTGASELSSLVGSIKEAERQTRALFPGARFAASGAVFYSDYAGSSARHDVSKLGLISLALLLVLLIAAFRSVLPLALCLASIAVGAAAGAAATILVFGKIHLLTLVMSLSLIGISADYTTHYFTARMKAGAGVSIYETARGLRPLLLQALATTCAAYAAFLFSPFPGLRQLGIFSVAGLCASFVTVMVWYPGLTRRFRSRSLPFTGALQRYIGLWRGGRLFPWAVLALLALFSVSGIILAGTDDDIGALQSSPPGLRAQEQVIASITGRDTSQRWFIVQGSTPDEALDRKDLLQAGLVQLRAKGLIEGATVVPLHSLRAQREDAALIERAMPEVKRRLAQAGISVRTGERLHPLELRTWLRDYLSRSWSGLIEGGVGRTAILVPVQAGRNAKADEALAALAGSVPGCAWVDRRSDFSQLFGEVRKSVTVTLAAAGTAIILAYGFACGPLRALGLLIPCALSIASGIAALGWAGLPVNIFSLFALILILGIGIDYSLFFGSRQRDSEATLFAVVTAMLTTVASLGILVFSRTAAVANFGLALTTGVFAAFLASPVTLALEAVLQRRRRQGRRP</sequence>
<dbReference type="PANTHER" id="PTHR33406">
    <property type="entry name" value="MEMBRANE PROTEIN MJ1562-RELATED"/>
    <property type="match status" value="1"/>
</dbReference>
<dbReference type="InterPro" id="IPR050545">
    <property type="entry name" value="Mycobact_MmpL"/>
</dbReference>
<proteinExistence type="predicted"/>
<dbReference type="RefSeq" id="WP_237978681.1">
    <property type="nucleotide sequence ID" value="NZ_JAKNCT010000006.1"/>
</dbReference>
<feature type="transmembrane region" description="Helical" evidence="6">
    <location>
        <begin position="358"/>
        <end position="378"/>
    </location>
</feature>
<dbReference type="Gene3D" id="1.20.1640.10">
    <property type="entry name" value="Multidrug efflux transporter AcrB transmembrane domain"/>
    <property type="match status" value="2"/>
</dbReference>
<evidence type="ECO:0000313" key="9">
    <source>
        <dbReference type="Proteomes" id="UP001297600"/>
    </source>
</evidence>
<keyword evidence="9" id="KW-1185">Reference proteome</keyword>
<gene>
    <name evidence="8" type="ORF">MAF45_06150</name>
</gene>
<reference evidence="8 9" key="1">
    <citation type="submission" date="2022-02" db="EMBL/GenBank/DDBJ databases">
        <title>Mesosutterella porci, a novel member of the family Sutterellaceae from pig feces.</title>
        <authorList>
            <person name="Wylensek D."/>
            <person name="Clavel T."/>
        </authorList>
    </citation>
    <scope>NUCLEOTIDE SEQUENCE [LARGE SCALE GENOMIC DNA]</scope>
    <source>
        <strain evidence="9">oilRF-744-wt-GAM-9</strain>
    </source>
</reference>
<evidence type="ECO:0000256" key="2">
    <source>
        <dbReference type="ARBA" id="ARBA00022475"/>
    </source>
</evidence>
<evidence type="ECO:0000256" key="4">
    <source>
        <dbReference type="ARBA" id="ARBA00022989"/>
    </source>
</evidence>
<evidence type="ECO:0000313" key="8">
    <source>
        <dbReference type="EMBL" id="MCG5031028.1"/>
    </source>
</evidence>